<evidence type="ECO:0000313" key="7">
    <source>
        <dbReference type="Proteomes" id="UP000199468"/>
    </source>
</evidence>
<comment type="similarity">
    <text evidence="4 5">Belongs to the RNA methyltransferase RlmH family.</text>
</comment>
<evidence type="ECO:0000256" key="3">
    <source>
        <dbReference type="ARBA" id="ARBA00022691"/>
    </source>
</evidence>
<comment type="catalytic activity">
    <reaction evidence="5">
        <text>pseudouridine(1915) in 23S rRNA + S-adenosyl-L-methionine = N(3)-methylpseudouridine(1915) in 23S rRNA + S-adenosyl-L-homocysteine + H(+)</text>
        <dbReference type="Rhea" id="RHEA:42752"/>
        <dbReference type="Rhea" id="RHEA-COMP:10221"/>
        <dbReference type="Rhea" id="RHEA-COMP:10222"/>
        <dbReference type="ChEBI" id="CHEBI:15378"/>
        <dbReference type="ChEBI" id="CHEBI:57856"/>
        <dbReference type="ChEBI" id="CHEBI:59789"/>
        <dbReference type="ChEBI" id="CHEBI:65314"/>
        <dbReference type="ChEBI" id="CHEBI:74486"/>
        <dbReference type="EC" id="2.1.1.177"/>
    </reaction>
</comment>
<dbReference type="InterPro" id="IPR003742">
    <property type="entry name" value="RlmH-like"/>
</dbReference>
<dbReference type="Proteomes" id="UP000199468">
    <property type="component" value="Unassembled WGS sequence"/>
</dbReference>
<sequence>MRLAVIAVGRLKDGPERELCERYRERGLALGRSIGLSGPDIVEIAEGRGRRPDERKREEAQAILAQFSSAKAQPGLIIALDERGRQLGSEAFASRLATARDSGTGHASLIIGGADGLSEEIRDRADITLAFGALTIPHQIVRALVLEQLYRAMTIISGHPYHRV</sequence>
<comment type="function">
    <text evidence="5">Specifically methylates the pseudouridine at position 1915 (m3Psi1915) in 23S rRNA.</text>
</comment>
<keyword evidence="2 5" id="KW-0808">Transferase</keyword>
<dbReference type="InterPro" id="IPR029026">
    <property type="entry name" value="tRNA_m1G_MTases_N"/>
</dbReference>
<comment type="subcellular location">
    <subcellularLocation>
        <location evidence="5">Cytoplasm</location>
    </subcellularLocation>
</comment>
<feature type="binding site" evidence="5">
    <location>
        <position position="112"/>
    </location>
    <ligand>
        <name>S-adenosyl-L-methionine</name>
        <dbReference type="ChEBI" id="CHEBI:59789"/>
    </ligand>
</feature>
<dbReference type="EC" id="2.1.1.177" evidence="5"/>
<protein>
    <recommendedName>
        <fullName evidence="5">Ribosomal RNA large subunit methyltransferase H</fullName>
        <ecNumber evidence="5">2.1.1.177</ecNumber>
    </recommendedName>
    <alternativeName>
        <fullName evidence="5">23S rRNA (pseudouridine1915-N3)-methyltransferase</fullName>
    </alternativeName>
    <alternativeName>
        <fullName evidence="5">23S rRNA m3Psi1915 methyltransferase</fullName>
    </alternativeName>
    <alternativeName>
        <fullName evidence="5">rRNA (pseudouridine-N3-)-methyltransferase RlmH</fullName>
    </alternativeName>
</protein>
<dbReference type="PIRSF" id="PIRSF004505">
    <property type="entry name" value="MT_bac"/>
    <property type="match status" value="1"/>
</dbReference>
<dbReference type="PANTHER" id="PTHR33603:SF1">
    <property type="entry name" value="RIBOSOMAL RNA LARGE SUBUNIT METHYLTRANSFERASE H"/>
    <property type="match status" value="1"/>
</dbReference>
<dbReference type="Gene3D" id="3.40.1280.10">
    <property type="match status" value="1"/>
</dbReference>
<evidence type="ECO:0000313" key="6">
    <source>
        <dbReference type="EMBL" id="SDH19618.1"/>
    </source>
</evidence>
<keyword evidence="5" id="KW-0963">Cytoplasm</keyword>
<dbReference type="SUPFAM" id="SSF75217">
    <property type="entry name" value="alpha/beta knot"/>
    <property type="match status" value="1"/>
</dbReference>
<keyword evidence="1 5" id="KW-0489">Methyltransferase</keyword>
<dbReference type="EMBL" id="FNBZ01000007">
    <property type="protein sequence ID" value="SDH19618.1"/>
    <property type="molecule type" value="Genomic_DNA"/>
</dbReference>
<keyword evidence="7" id="KW-1185">Reference proteome</keyword>
<dbReference type="NCBIfam" id="NF000989">
    <property type="entry name" value="PRK00103.2-3"/>
    <property type="match status" value="1"/>
</dbReference>
<organism evidence="6 7">
    <name type="scientific">Bosea robiniae</name>
    <dbReference type="NCBI Taxonomy" id="1036780"/>
    <lineage>
        <taxon>Bacteria</taxon>
        <taxon>Pseudomonadati</taxon>
        <taxon>Pseudomonadota</taxon>
        <taxon>Alphaproteobacteria</taxon>
        <taxon>Hyphomicrobiales</taxon>
        <taxon>Boseaceae</taxon>
        <taxon>Bosea</taxon>
    </lineage>
</organism>
<evidence type="ECO:0000256" key="5">
    <source>
        <dbReference type="HAMAP-Rule" id="MF_00658"/>
    </source>
</evidence>
<feature type="binding site" evidence="5">
    <location>
        <position position="80"/>
    </location>
    <ligand>
        <name>S-adenosyl-L-methionine</name>
        <dbReference type="ChEBI" id="CHEBI:59789"/>
    </ligand>
</feature>
<dbReference type="HAMAP" id="MF_00658">
    <property type="entry name" value="23SrRNA_methyltr_H"/>
    <property type="match status" value="1"/>
</dbReference>
<name>A0ABY0P3Z5_9HYPH</name>
<comment type="caution">
    <text evidence="5">Lacks conserved residue(s) required for the propagation of feature annotation.</text>
</comment>
<reference evidence="6 7" key="1">
    <citation type="submission" date="2016-10" db="EMBL/GenBank/DDBJ databases">
        <authorList>
            <person name="Varghese N."/>
            <person name="Submissions S."/>
        </authorList>
    </citation>
    <scope>NUCLEOTIDE SEQUENCE [LARGE SCALE GENOMIC DNA]</scope>
    <source>
        <strain evidence="6 7">DSM 26672</strain>
    </source>
</reference>
<dbReference type="CDD" id="cd18081">
    <property type="entry name" value="RlmH-like"/>
    <property type="match status" value="1"/>
</dbReference>
<comment type="caution">
    <text evidence="6">The sequence shown here is derived from an EMBL/GenBank/DDBJ whole genome shotgun (WGS) entry which is preliminary data.</text>
</comment>
<keyword evidence="5" id="KW-0698">rRNA processing</keyword>
<proteinExistence type="inferred from homology"/>
<dbReference type="RefSeq" id="WP_061971323.1">
    <property type="nucleotide sequence ID" value="NZ_FNBZ01000007.1"/>
</dbReference>
<accession>A0ABY0P3Z5</accession>
<dbReference type="Pfam" id="PF02590">
    <property type="entry name" value="SPOUT_MTase"/>
    <property type="match status" value="1"/>
</dbReference>
<dbReference type="InterPro" id="IPR029028">
    <property type="entry name" value="Alpha/beta_knot_MTases"/>
</dbReference>
<evidence type="ECO:0000256" key="1">
    <source>
        <dbReference type="ARBA" id="ARBA00022603"/>
    </source>
</evidence>
<gene>
    <name evidence="5" type="primary">rlmH</name>
    <name evidence="6" type="ORF">SAMN05421844_107129</name>
</gene>
<keyword evidence="3 5" id="KW-0949">S-adenosyl-L-methionine</keyword>
<dbReference type="PANTHER" id="PTHR33603">
    <property type="entry name" value="METHYLTRANSFERASE"/>
    <property type="match status" value="1"/>
</dbReference>
<evidence type="ECO:0000256" key="2">
    <source>
        <dbReference type="ARBA" id="ARBA00022679"/>
    </source>
</evidence>
<evidence type="ECO:0000256" key="4">
    <source>
        <dbReference type="ARBA" id="ARBA00038303"/>
    </source>
</evidence>
<comment type="subunit">
    <text evidence="5">Homodimer.</text>
</comment>